<dbReference type="KEGG" id="cpas:Clopa_2319"/>
<dbReference type="eggNOG" id="ENOG50325SI">
    <property type="taxonomic scope" value="Bacteria"/>
</dbReference>
<reference evidence="1 2" key="1">
    <citation type="submission" date="2012-01" db="EMBL/GenBank/DDBJ databases">
        <title>Complete sequence of chromosome of Clostridium pasteurianum BC1.</title>
        <authorList>
            <consortium name="US DOE Joint Genome Institute"/>
            <person name="Lucas S."/>
            <person name="Han J."/>
            <person name="Lapidus A."/>
            <person name="Cheng J.-F."/>
            <person name="Goodwin L."/>
            <person name="Pitluck S."/>
            <person name="Peters L."/>
            <person name="Mikhailova N."/>
            <person name="Teshima H."/>
            <person name="Detter J.C."/>
            <person name="Han C."/>
            <person name="Tapia R."/>
            <person name="Land M."/>
            <person name="Hauser L."/>
            <person name="Kyrpides N."/>
            <person name="Ivanova N."/>
            <person name="Pagani I."/>
            <person name="Dunn J."/>
            <person name="Taghavi S."/>
            <person name="Francis A."/>
            <person name="van der Lelie D."/>
            <person name="Woyke T."/>
        </authorList>
    </citation>
    <scope>NUCLEOTIDE SEQUENCE [LARGE SCALE GENOMIC DNA]</scope>
    <source>
        <strain evidence="1 2">BC1</strain>
    </source>
</reference>
<dbReference type="PATRIC" id="fig|86416.3.peg.2302"/>
<name>R4K3M7_CLOPA</name>
<dbReference type="AlphaFoldDB" id="R4K3M7"/>
<keyword evidence="2" id="KW-1185">Reference proteome</keyword>
<proteinExistence type="predicted"/>
<dbReference type="RefSeq" id="WP_015615488.1">
    <property type="nucleotide sequence ID" value="NC_021182.1"/>
</dbReference>
<evidence type="ECO:0000313" key="2">
    <source>
        <dbReference type="Proteomes" id="UP000013523"/>
    </source>
</evidence>
<dbReference type="STRING" id="86416.Clopa_2319"/>
<organism evidence="1 2">
    <name type="scientific">Clostridium pasteurianum BC1</name>
    <dbReference type="NCBI Taxonomy" id="86416"/>
    <lineage>
        <taxon>Bacteria</taxon>
        <taxon>Bacillati</taxon>
        <taxon>Bacillota</taxon>
        <taxon>Clostridia</taxon>
        <taxon>Eubacteriales</taxon>
        <taxon>Clostridiaceae</taxon>
        <taxon>Clostridium</taxon>
    </lineage>
</organism>
<sequence length="208" mass="23357">MNRNRKIVIGTLVLLLTFTVSFCFGYRSVLKGNIAYLYKKYLKIGKADNNSNVQTVNVQNSIKKDPASDNTIIKKDLPVIYVDRKHNDLNGKDKVSEDTLKTSNTTSEDMAGKAVKDVYSSFQAKGFKIETKDNEIVCVKLHSPGKFVPKLNGNSFEIYIVSDQGELQLQETGGNINHKGEDEIIFNKDSQEYNTIEEARDSLSDFTS</sequence>
<dbReference type="OrthoDB" id="1902525at2"/>
<gene>
    <name evidence="1" type="ORF">Clopa_2319</name>
</gene>
<dbReference type="EMBL" id="CP003261">
    <property type="protein sequence ID" value="AGK97183.1"/>
    <property type="molecule type" value="Genomic_DNA"/>
</dbReference>
<evidence type="ECO:0000313" key="1">
    <source>
        <dbReference type="EMBL" id="AGK97183.1"/>
    </source>
</evidence>
<protein>
    <submittedName>
        <fullName evidence="1">Uncharacterized protein</fullName>
    </submittedName>
</protein>
<dbReference type="Proteomes" id="UP000013523">
    <property type="component" value="Chromosome"/>
</dbReference>
<dbReference type="HOGENOM" id="CLU_1335609_0_0_9"/>
<accession>R4K3M7</accession>